<accession>A0A939JZC8</accession>
<evidence type="ECO:0000313" key="3">
    <source>
        <dbReference type="EMBL" id="MBO0933009.1"/>
    </source>
</evidence>
<dbReference type="RefSeq" id="WP_207336976.1">
    <property type="nucleotide sequence ID" value="NZ_JAFMYU010000016.1"/>
</dbReference>
<evidence type="ECO:0000259" key="2">
    <source>
        <dbReference type="Pfam" id="PF25583"/>
    </source>
</evidence>
<comment type="caution">
    <text evidence="3">The sequence shown here is derived from an EMBL/GenBank/DDBJ whole genome shotgun (WGS) entry which is preliminary data.</text>
</comment>
<dbReference type="InterPro" id="IPR051534">
    <property type="entry name" value="CBASS_pafABC_assoc_protein"/>
</dbReference>
<sequence>MKDSAKLRRHLHIIQLTDKPYTYPSTSDLQQHLCDYDLEQTSKATLERDLKEIRGEYGVPIQYDYRKRGYYLALPADEDVDDFRGYVRLLERRERLETLTRSGRLVGHYLQLEQQDGFRGLDWLAPLWNALQRGLVVTFMYQNYTEPAARPRRIEPGLLFEYRNRWYVDGFDVEAGKGHRTFGLDRITQLELTTQRIQPKRGIDYRAARRHVIGVTAPPESEVERVVLRVEQAQIEYVKSLPLHGSQVILTESATQLTLALSVIINPELEIAILSFGEHVTVLEPASLREKISGRAQAMAARYGD</sequence>
<dbReference type="PANTHER" id="PTHR34580">
    <property type="match status" value="1"/>
</dbReference>
<keyword evidence="4" id="KW-1185">Reference proteome</keyword>
<dbReference type="EMBL" id="JAFMYU010000016">
    <property type="protein sequence ID" value="MBO0933009.1"/>
    <property type="molecule type" value="Genomic_DNA"/>
</dbReference>
<dbReference type="Proteomes" id="UP000664795">
    <property type="component" value="Unassembled WGS sequence"/>
</dbReference>
<dbReference type="PROSITE" id="PS52050">
    <property type="entry name" value="WYL"/>
    <property type="match status" value="1"/>
</dbReference>
<dbReference type="InterPro" id="IPR026881">
    <property type="entry name" value="WYL_dom"/>
</dbReference>
<dbReference type="InterPro" id="IPR057727">
    <property type="entry name" value="WCX_dom"/>
</dbReference>
<proteinExistence type="predicted"/>
<feature type="domain" description="WCX" evidence="2">
    <location>
        <begin position="223"/>
        <end position="300"/>
    </location>
</feature>
<reference evidence="3 4" key="1">
    <citation type="submission" date="2021-03" db="EMBL/GenBank/DDBJ databases">
        <title>Fibrella sp. HMF5036 genome sequencing and assembly.</title>
        <authorList>
            <person name="Kang H."/>
            <person name="Kim H."/>
            <person name="Bae S."/>
            <person name="Joh K."/>
        </authorList>
    </citation>
    <scope>NUCLEOTIDE SEQUENCE [LARGE SCALE GENOMIC DNA]</scope>
    <source>
        <strain evidence="3 4">HMF5036</strain>
    </source>
</reference>
<gene>
    <name evidence="3" type="ORF">J2I48_18515</name>
</gene>
<dbReference type="PANTHER" id="PTHR34580:SF9">
    <property type="entry name" value="SLL5097 PROTEIN"/>
    <property type="match status" value="1"/>
</dbReference>
<dbReference type="Pfam" id="PF13280">
    <property type="entry name" value="WYL"/>
    <property type="match status" value="1"/>
</dbReference>
<feature type="domain" description="WYL" evidence="1">
    <location>
        <begin position="123"/>
        <end position="191"/>
    </location>
</feature>
<dbReference type="Pfam" id="PF25583">
    <property type="entry name" value="WCX"/>
    <property type="match status" value="1"/>
</dbReference>
<evidence type="ECO:0000313" key="4">
    <source>
        <dbReference type="Proteomes" id="UP000664795"/>
    </source>
</evidence>
<evidence type="ECO:0000259" key="1">
    <source>
        <dbReference type="Pfam" id="PF13280"/>
    </source>
</evidence>
<organism evidence="3 4">
    <name type="scientific">Fibrella aquatilis</name>
    <dbReference type="NCBI Taxonomy" id="2817059"/>
    <lineage>
        <taxon>Bacteria</taxon>
        <taxon>Pseudomonadati</taxon>
        <taxon>Bacteroidota</taxon>
        <taxon>Cytophagia</taxon>
        <taxon>Cytophagales</taxon>
        <taxon>Spirosomataceae</taxon>
        <taxon>Fibrella</taxon>
    </lineage>
</organism>
<name>A0A939JZC8_9BACT</name>
<dbReference type="AlphaFoldDB" id="A0A939JZC8"/>
<protein>
    <submittedName>
        <fullName evidence="3">WYL domain-containing protein</fullName>
    </submittedName>
</protein>